<gene>
    <name evidence="1" type="ORF">GCM10010211_01140</name>
</gene>
<organism evidence="1 2">
    <name type="scientific">Streptomyces albospinus</name>
    <dbReference type="NCBI Taxonomy" id="285515"/>
    <lineage>
        <taxon>Bacteria</taxon>
        <taxon>Bacillati</taxon>
        <taxon>Actinomycetota</taxon>
        <taxon>Actinomycetes</taxon>
        <taxon>Kitasatosporales</taxon>
        <taxon>Streptomycetaceae</taxon>
        <taxon>Streptomyces</taxon>
    </lineage>
</organism>
<evidence type="ECO:0000313" key="1">
    <source>
        <dbReference type="EMBL" id="GGU41827.1"/>
    </source>
</evidence>
<name>A0ABQ2UK40_9ACTN</name>
<accession>A0ABQ2UK40</accession>
<dbReference type="Proteomes" id="UP000654471">
    <property type="component" value="Unassembled WGS sequence"/>
</dbReference>
<proteinExistence type="predicted"/>
<evidence type="ECO:0000313" key="2">
    <source>
        <dbReference type="Proteomes" id="UP000654471"/>
    </source>
</evidence>
<comment type="caution">
    <text evidence="1">The sequence shown here is derived from an EMBL/GenBank/DDBJ whole genome shotgun (WGS) entry which is preliminary data.</text>
</comment>
<reference evidence="2" key="1">
    <citation type="journal article" date="2019" name="Int. J. Syst. Evol. Microbiol.">
        <title>The Global Catalogue of Microorganisms (GCM) 10K type strain sequencing project: providing services to taxonomists for standard genome sequencing and annotation.</title>
        <authorList>
            <consortium name="The Broad Institute Genomics Platform"/>
            <consortium name="The Broad Institute Genome Sequencing Center for Infectious Disease"/>
            <person name="Wu L."/>
            <person name="Ma J."/>
        </authorList>
    </citation>
    <scope>NUCLEOTIDE SEQUENCE [LARGE SCALE GENOMIC DNA]</scope>
    <source>
        <strain evidence="2">JCM 3399</strain>
    </source>
</reference>
<dbReference type="EMBL" id="BMRP01000001">
    <property type="protein sequence ID" value="GGU41827.1"/>
    <property type="molecule type" value="Genomic_DNA"/>
</dbReference>
<sequence length="56" mass="6140">MYFRCAAATHLAVHGLRSRSASGLDLPDGADSIRLDFETDDPTDDIRVTFSDGRRA</sequence>
<protein>
    <submittedName>
        <fullName evidence="1">Uncharacterized protein</fullName>
    </submittedName>
</protein>
<keyword evidence="2" id="KW-1185">Reference proteome</keyword>